<evidence type="ECO:0000256" key="5">
    <source>
        <dbReference type="ARBA" id="ARBA00023273"/>
    </source>
</evidence>
<proteinExistence type="inferred from homology"/>
<evidence type="ECO:0000256" key="8">
    <source>
        <dbReference type="SAM" id="MobiDB-lite"/>
    </source>
</evidence>
<evidence type="ECO:0000256" key="4">
    <source>
        <dbReference type="ARBA" id="ARBA00023069"/>
    </source>
</evidence>
<feature type="domain" description="IFT81 calponin homology" evidence="9">
    <location>
        <begin position="7"/>
        <end position="131"/>
    </location>
</feature>
<keyword evidence="4" id="KW-0969">Cilium</keyword>
<evidence type="ECO:0000256" key="3">
    <source>
        <dbReference type="ARBA" id="ARBA00023054"/>
    </source>
</evidence>
<keyword evidence="2" id="KW-0970">Cilium biogenesis/degradation</keyword>
<evidence type="ECO:0000313" key="11">
    <source>
        <dbReference type="EMBL" id="KAH0577740.1"/>
    </source>
</evidence>
<dbReference type="Pfam" id="PF18383">
    <property type="entry name" value="IFT81_CH"/>
    <property type="match status" value="1"/>
</dbReference>
<organism evidence="10">
    <name type="scientific">Spironucleus salmonicida</name>
    <dbReference type="NCBI Taxonomy" id="348837"/>
    <lineage>
        <taxon>Eukaryota</taxon>
        <taxon>Metamonada</taxon>
        <taxon>Diplomonadida</taxon>
        <taxon>Hexamitidae</taxon>
        <taxon>Hexamitinae</taxon>
        <taxon>Spironucleus</taxon>
    </lineage>
</organism>
<dbReference type="InterPro" id="IPR041146">
    <property type="entry name" value="IFT81_CH"/>
</dbReference>
<keyword evidence="12" id="KW-1185">Reference proteome</keyword>
<dbReference type="GO" id="GO:0042073">
    <property type="term" value="P:intraciliary transport"/>
    <property type="evidence" value="ECO:0007669"/>
    <property type="project" value="InterPro"/>
</dbReference>
<dbReference type="PANTHER" id="PTHR15614">
    <property type="entry name" value="INTRAFLAGELLAR TRANSPORT PROTEIN 81 HOMOLOG"/>
    <property type="match status" value="1"/>
</dbReference>
<name>V6LJI5_9EUKA</name>
<dbReference type="InterPro" id="IPR029600">
    <property type="entry name" value="IFT81"/>
</dbReference>
<sequence>MSITDKYELIVQKLAQIPFHKKMTLITLTETLKDPQNAIKLLQMVTDIIRPVSLSEETPLPKPTTLEEIAISIADFASCVCFPIDSGVTIDKQGFAQQLLLENSEKLVELMAAVLSDISEAKKKAYIAKFKQQMIIPHEIQQQENIQQALTQLRAAQSKFQTSYNENQEVLQSAVSQKIEALTTEKQQLITREDKLSALVKQLKMKNVPEEAVNLSKRRRENMGEIQQLQEQINGQNEVRKALLNRAQAVVNSAKGTPASIIEACQNESRRLKQELINLPQEIQEKEQLRELIMQDPSDEIISQMELEMEQAKKDLIKLKELNNINGENDDNQQQESQVTYLRQQLAKFKRKHQDLLGRMEKVSQDSSQVDVKMRSLMSTTVTLDNIDAADELPLIVFKDLINKGKAMKAQMGRFQEDRNYLKKEYAVLTRTVEILTQICSRYGADISEEQTTTAMMNTQNLHEARQLLQEIEQAIKQKRNTLQPRMNELQECKRNCASLENNLQQQRQRVKQLDASRQGGIYKLRMTMQKAENECQSLVSEIFKIEKMINLYKLEVERAESEKSFIGLKKEIMIAQAGVKTKIADLRQKQAQVKEGLPNLVEQKKMFSDLVMLLKAKQEHSKRIKEETANENGNGEQIKIM</sequence>
<dbReference type="GO" id="GO:0015631">
    <property type="term" value="F:tubulin binding"/>
    <property type="evidence" value="ECO:0007669"/>
    <property type="project" value="InterPro"/>
</dbReference>
<keyword evidence="10" id="KW-0282">Flagellum</keyword>
<comment type="similarity">
    <text evidence="6">Belongs to the IFT81 family.</text>
</comment>
<dbReference type="VEuPathDB" id="GiardiaDB:SS50377_21094"/>
<dbReference type="EMBL" id="AUWU02000001">
    <property type="protein sequence ID" value="KAH0577740.1"/>
    <property type="molecule type" value="Genomic_DNA"/>
</dbReference>
<feature type="coiled-coil region" evidence="7">
    <location>
        <begin position="212"/>
        <end position="366"/>
    </location>
</feature>
<keyword evidence="5" id="KW-0966">Cell projection</keyword>
<reference evidence="11" key="2">
    <citation type="submission" date="2020-12" db="EMBL/GenBank/DDBJ databases">
        <title>New Spironucleus salmonicida genome in near-complete chromosomes.</title>
        <authorList>
            <person name="Xu F."/>
            <person name="Kurt Z."/>
            <person name="Jimenez-Gonzalez A."/>
            <person name="Astvaldsson A."/>
            <person name="Andersson J.O."/>
            <person name="Svard S.G."/>
        </authorList>
    </citation>
    <scope>NUCLEOTIDE SEQUENCE</scope>
    <source>
        <strain evidence="11">ATCC 50377</strain>
    </source>
</reference>
<evidence type="ECO:0000256" key="1">
    <source>
        <dbReference type="ARBA" id="ARBA00004138"/>
    </source>
</evidence>
<dbReference type="GO" id="GO:0060271">
    <property type="term" value="P:cilium assembly"/>
    <property type="evidence" value="ECO:0007669"/>
    <property type="project" value="InterPro"/>
</dbReference>
<evidence type="ECO:0000256" key="2">
    <source>
        <dbReference type="ARBA" id="ARBA00022794"/>
    </source>
</evidence>
<evidence type="ECO:0000313" key="12">
    <source>
        <dbReference type="Proteomes" id="UP000018208"/>
    </source>
</evidence>
<accession>V6LJI5</accession>
<dbReference type="Proteomes" id="UP000018208">
    <property type="component" value="Unassembled WGS sequence"/>
</dbReference>
<feature type="coiled-coil region" evidence="7">
    <location>
        <begin position="462"/>
        <end position="563"/>
    </location>
</feature>
<evidence type="ECO:0000256" key="7">
    <source>
        <dbReference type="SAM" id="Coils"/>
    </source>
</evidence>
<dbReference type="EMBL" id="KI546130">
    <property type="protein sequence ID" value="EST43876.1"/>
    <property type="molecule type" value="Genomic_DNA"/>
</dbReference>
<dbReference type="PANTHER" id="PTHR15614:SF2">
    <property type="entry name" value="INTRAFLAGELLAR TRANSPORT PROTEIN 81 HOMOLOG"/>
    <property type="match status" value="1"/>
</dbReference>
<evidence type="ECO:0000256" key="6">
    <source>
        <dbReference type="ARBA" id="ARBA00043983"/>
    </source>
</evidence>
<reference evidence="10 11" key="1">
    <citation type="journal article" date="2014" name="PLoS Genet.">
        <title>The Genome of Spironucleus salmonicida Highlights a Fish Pathogen Adapted to Fluctuating Environments.</title>
        <authorList>
            <person name="Xu F."/>
            <person name="Jerlstrom-Hultqvist J."/>
            <person name="Einarsson E."/>
            <person name="Astvaldsson A."/>
            <person name="Svard S.G."/>
            <person name="Andersson J.O."/>
        </authorList>
    </citation>
    <scope>NUCLEOTIDE SEQUENCE</scope>
    <source>
        <strain evidence="11">ATCC 50377</strain>
    </source>
</reference>
<dbReference type="InterPro" id="IPR043016">
    <property type="entry name" value="IFT81_N_sf"/>
</dbReference>
<feature type="region of interest" description="Disordered" evidence="8">
    <location>
        <begin position="623"/>
        <end position="642"/>
    </location>
</feature>
<keyword evidence="3 7" id="KW-0175">Coiled coil</keyword>
<dbReference type="GO" id="GO:0036064">
    <property type="term" value="C:ciliary basal body"/>
    <property type="evidence" value="ECO:0007669"/>
    <property type="project" value="TreeGrafter"/>
</dbReference>
<gene>
    <name evidence="10" type="ORF">SS50377_16176</name>
    <name evidence="11" type="ORF">SS50377_21094</name>
</gene>
<evidence type="ECO:0000259" key="9">
    <source>
        <dbReference type="Pfam" id="PF18383"/>
    </source>
</evidence>
<dbReference type="GO" id="GO:0030992">
    <property type="term" value="C:intraciliary transport particle B"/>
    <property type="evidence" value="ECO:0007669"/>
    <property type="project" value="InterPro"/>
</dbReference>
<protein>
    <submittedName>
        <fullName evidence="10">Intraflagellar transport protein 81</fullName>
    </submittedName>
</protein>
<dbReference type="Gene3D" id="1.10.418.70">
    <property type="entry name" value="Intraflagellar transport protein 81, N-terminal domain"/>
    <property type="match status" value="1"/>
</dbReference>
<evidence type="ECO:0000313" key="10">
    <source>
        <dbReference type="EMBL" id="EST43876.1"/>
    </source>
</evidence>
<dbReference type="OrthoDB" id="276029at2759"/>
<dbReference type="AlphaFoldDB" id="V6LJI5"/>
<comment type="subcellular location">
    <subcellularLocation>
        <location evidence="1">Cell projection</location>
        <location evidence="1">Cilium</location>
    </subcellularLocation>
</comment>